<evidence type="ECO:0000313" key="2">
    <source>
        <dbReference type="EMBL" id="MBP2367560.1"/>
    </source>
</evidence>
<protein>
    <submittedName>
        <fullName evidence="2">Enamine deaminase RidA (YjgF/YER057c/UK114 family)</fullName>
    </submittedName>
</protein>
<dbReference type="InterPro" id="IPR035959">
    <property type="entry name" value="RutC-like_sf"/>
</dbReference>
<dbReference type="EMBL" id="JAGINU010000001">
    <property type="protein sequence ID" value="MBP2367560.1"/>
    <property type="molecule type" value="Genomic_DNA"/>
</dbReference>
<evidence type="ECO:0000313" key="3">
    <source>
        <dbReference type="Proteomes" id="UP001519295"/>
    </source>
</evidence>
<sequence>MIGEIPARIRERLAERSLELPVLGPPRYAYEPAVLCGDVLHVSGQISRTAAGKLLRGTLGEDATTDDGVAAARVCALNLLARMHEAVGLANVHRVVKLNAWVASSRDFVDQPTVVDGASQLLRDVLGDAGGHARTALAVHVLPQGALVEIDAVAAVRV</sequence>
<dbReference type="InterPro" id="IPR013813">
    <property type="entry name" value="Endoribo_LPSP/chorism_mut-like"/>
</dbReference>
<dbReference type="PANTHER" id="PTHR43760:SF1">
    <property type="entry name" value="ENDORIBONUCLEASE L-PSP_CHORISMATE MUTASE-LIKE DOMAIN-CONTAINING PROTEIN"/>
    <property type="match status" value="1"/>
</dbReference>
<dbReference type="SUPFAM" id="SSF55298">
    <property type="entry name" value="YjgF-like"/>
    <property type="match status" value="1"/>
</dbReference>
<comment type="caution">
    <text evidence="2">The sequence shown here is derived from an EMBL/GenBank/DDBJ whole genome shotgun (WGS) entry which is preliminary data.</text>
</comment>
<organism evidence="2 3">
    <name type="scientific">Pseudonocardia parietis</name>
    <dbReference type="NCBI Taxonomy" id="570936"/>
    <lineage>
        <taxon>Bacteria</taxon>
        <taxon>Bacillati</taxon>
        <taxon>Actinomycetota</taxon>
        <taxon>Actinomycetes</taxon>
        <taxon>Pseudonocardiales</taxon>
        <taxon>Pseudonocardiaceae</taxon>
        <taxon>Pseudonocardia</taxon>
    </lineage>
</organism>
<dbReference type="Proteomes" id="UP001519295">
    <property type="component" value="Unassembled WGS sequence"/>
</dbReference>
<accession>A0ABS4VUF8</accession>
<gene>
    <name evidence="2" type="ORF">JOF36_003256</name>
</gene>
<feature type="domain" description="Endoribonuclease L-PSP/chorismate mutase-like" evidence="1">
    <location>
        <begin position="12"/>
        <end position="149"/>
    </location>
</feature>
<dbReference type="Gene3D" id="3.30.1330.40">
    <property type="entry name" value="RutC-like"/>
    <property type="match status" value="1"/>
</dbReference>
<name>A0ABS4VUF8_9PSEU</name>
<reference evidence="2 3" key="1">
    <citation type="submission" date="2021-03" db="EMBL/GenBank/DDBJ databases">
        <title>Sequencing the genomes of 1000 actinobacteria strains.</title>
        <authorList>
            <person name="Klenk H.-P."/>
        </authorList>
    </citation>
    <scope>NUCLEOTIDE SEQUENCE [LARGE SCALE GENOMIC DNA]</scope>
    <source>
        <strain evidence="2 3">DSM 45256</strain>
    </source>
</reference>
<proteinExistence type="predicted"/>
<dbReference type="Pfam" id="PF14588">
    <property type="entry name" value="YjgF_endoribonc"/>
    <property type="match status" value="1"/>
</dbReference>
<dbReference type="RefSeq" id="WP_307862410.1">
    <property type="nucleotide sequence ID" value="NZ_JAGINU010000001.1"/>
</dbReference>
<evidence type="ECO:0000259" key="1">
    <source>
        <dbReference type="Pfam" id="PF14588"/>
    </source>
</evidence>
<dbReference type="CDD" id="cd02199">
    <property type="entry name" value="YjgF_YER057c_UK114_like_1"/>
    <property type="match status" value="1"/>
</dbReference>
<dbReference type="PANTHER" id="PTHR43760">
    <property type="entry name" value="ENDORIBONUCLEASE-RELATED"/>
    <property type="match status" value="1"/>
</dbReference>
<keyword evidence="3" id="KW-1185">Reference proteome</keyword>